<evidence type="ECO:0000313" key="4">
    <source>
        <dbReference type="EMBL" id="MFF3572966.1"/>
    </source>
</evidence>
<proteinExistence type="predicted"/>
<evidence type="ECO:0000256" key="1">
    <source>
        <dbReference type="ARBA" id="ARBA00022679"/>
    </source>
</evidence>
<dbReference type="EMBL" id="JBIAQY010000016">
    <property type="protein sequence ID" value="MFF3572966.1"/>
    <property type="molecule type" value="Genomic_DNA"/>
</dbReference>
<protein>
    <submittedName>
        <fullName evidence="4">PfkB family carbohydrate kinase</fullName>
    </submittedName>
</protein>
<accession>A0ABW6S9J6</accession>
<keyword evidence="5" id="KW-1185">Reference proteome</keyword>
<organism evidence="4 5">
    <name type="scientific">Nocardia jiangxiensis</name>
    <dbReference type="NCBI Taxonomy" id="282685"/>
    <lineage>
        <taxon>Bacteria</taxon>
        <taxon>Bacillati</taxon>
        <taxon>Actinomycetota</taxon>
        <taxon>Actinomycetes</taxon>
        <taxon>Mycobacteriales</taxon>
        <taxon>Nocardiaceae</taxon>
        <taxon>Nocardia</taxon>
    </lineage>
</organism>
<evidence type="ECO:0000256" key="2">
    <source>
        <dbReference type="ARBA" id="ARBA00022777"/>
    </source>
</evidence>
<keyword evidence="2 4" id="KW-0418">Kinase</keyword>
<reference evidence="4 5" key="1">
    <citation type="submission" date="2024-10" db="EMBL/GenBank/DDBJ databases">
        <title>The Natural Products Discovery Center: Release of the First 8490 Sequenced Strains for Exploring Actinobacteria Biosynthetic Diversity.</title>
        <authorList>
            <person name="Kalkreuter E."/>
            <person name="Kautsar S.A."/>
            <person name="Yang D."/>
            <person name="Bader C.D."/>
            <person name="Teijaro C.N."/>
            <person name="Fluegel L."/>
            <person name="Davis C.M."/>
            <person name="Simpson J.R."/>
            <person name="Lauterbach L."/>
            <person name="Steele A.D."/>
            <person name="Gui C."/>
            <person name="Meng S."/>
            <person name="Li G."/>
            <person name="Viehrig K."/>
            <person name="Ye F."/>
            <person name="Su P."/>
            <person name="Kiefer A.F."/>
            <person name="Nichols A."/>
            <person name="Cepeda A.J."/>
            <person name="Yan W."/>
            <person name="Fan B."/>
            <person name="Jiang Y."/>
            <person name="Adhikari A."/>
            <person name="Zheng C.-J."/>
            <person name="Schuster L."/>
            <person name="Cowan T.M."/>
            <person name="Smanski M.J."/>
            <person name="Chevrette M.G."/>
            <person name="De Carvalho L.P.S."/>
            <person name="Shen B."/>
        </authorList>
    </citation>
    <scope>NUCLEOTIDE SEQUENCE [LARGE SCALE GENOMIC DNA]</scope>
    <source>
        <strain evidence="4 5">NPDC002593</strain>
    </source>
</reference>
<dbReference type="InterPro" id="IPR011611">
    <property type="entry name" value="PfkB_dom"/>
</dbReference>
<dbReference type="Pfam" id="PF00294">
    <property type="entry name" value="PfkB"/>
    <property type="match status" value="1"/>
</dbReference>
<sequence length="483" mass="52395">MAGNDAAIEAVRNVLSRLRKRRGLRSNRLDSTEIDAAALLDLRVVAQHADRLGLRRQDAVAPVLREMVRRMPATDRLIADAELALGLLDDTRSAQIDPERLYAEDLGARREYLCQQWRPLHEAVQAETIPPAPTLSQLRRTPEHRAFTELARLLVDGTTYGSHPADTTAATGDQVRGRVTVVGDAVIDHLYRVERIPQAHSTATGSFIAHPGGKGLARAVALARLGLEVHLMAAVGDDEAGRQILDFLHDQQVRTDLIKIVPSTPTPVTAVIVAPSGEQAIIACKADPAVLTAEDLNSPATHRTLRSADAVLMSFEQPVPILEHVLATVGALEPRPTLIVHAAPPVTRPERLYPHLRVVDYLIGSSDELRMLTGTAEAAWQLRMHGVETVCSIDDFGCSVRSDRLNVDIPPFPALLTGSPGAHAAFSAALAYRLLRSRHPADTGDFTWATAAMVATQSLDDVPSAMPPADRIDHIVKLASEER</sequence>
<evidence type="ECO:0000259" key="3">
    <source>
        <dbReference type="Pfam" id="PF00294"/>
    </source>
</evidence>
<dbReference type="SUPFAM" id="SSF53613">
    <property type="entry name" value="Ribokinase-like"/>
    <property type="match status" value="1"/>
</dbReference>
<dbReference type="Proteomes" id="UP001601992">
    <property type="component" value="Unassembled WGS sequence"/>
</dbReference>
<comment type="caution">
    <text evidence="4">The sequence shown here is derived from an EMBL/GenBank/DDBJ whole genome shotgun (WGS) entry which is preliminary data.</text>
</comment>
<evidence type="ECO:0000313" key="5">
    <source>
        <dbReference type="Proteomes" id="UP001601992"/>
    </source>
</evidence>
<feature type="domain" description="Carbohydrate kinase PfkB" evidence="3">
    <location>
        <begin position="178"/>
        <end position="458"/>
    </location>
</feature>
<name>A0ABW6S9J6_9NOCA</name>
<keyword evidence="1" id="KW-0808">Transferase</keyword>
<dbReference type="GO" id="GO:0016301">
    <property type="term" value="F:kinase activity"/>
    <property type="evidence" value="ECO:0007669"/>
    <property type="project" value="UniProtKB-KW"/>
</dbReference>
<dbReference type="InterPro" id="IPR029056">
    <property type="entry name" value="Ribokinase-like"/>
</dbReference>
<dbReference type="PANTHER" id="PTHR10584">
    <property type="entry name" value="SUGAR KINASE"/>
    <property type="match status" value="1"/>
</dbReference>
<gene>
    <name evidence="4" type="ORF">ACFYXQ_34895</name>
</gene>
<dbReference type="Gene3D" id="3.40.1190.20">
    <property type="match status" value="1"/>
</dbReference>
<dbReference type="PANTHER" id="PTHR10584:SF166">
    <property type="entry name" value="RIBOKINASE"/>
    <property type="match status" value="1"/>
</dbReference>
<dbReference type="RefSeq" id="WP_387406245.1">
    <property type="nucleotide sequence ID" value="NZ_JBIAQY010000016.1"/>
</dbReference>